<dbReference type="GO" id="GO:0000150">
    <property type="term" value="F:DNA strand exchange activity"/>
    <property type="evidence" value="ECO:0007669"/>
    <property type="project" value="InterPro"/>
</dbReference>
<dbReference type="InterPro" id="IPR050639">
    <property type="entry name" value="SSR_resolvase"/>
</dbReference>
<proteinExistence type="predicted"/>
<feature type="active site" description="O-(5'-phospho-DNA)-serine intermediate" evidence="4">
    <location>
        <position position="9"/>
    </location>
</feature>
<feature type="domain" description="Resolvase/invertase-type recombinase catalytic" evidence="5">
    <location>
        <begin position="1"/>
        <end position="133"/>
    </location>
</feature>
<dbReference type="InterPro" id="IPR006119">
    <property type="entry name" value="Resolv_N"/>
</dbReference>
<dbReference type="GO" id="GO:0003677">
    <property type="term" value="F:DNA binding"/>
    <property type="evidence" value="ECO:0007669"/>
    <property type="project" value="UniProtKB-KW"/>
</dbReference>
<dbReference type="STRING" id="34086.SAMN04488084_11560"/>
<name>A0A1I2IPE5_9SPHI</name>
<dbReference type="GO" id="GO:0015074">
    <property type="term" value="P:DNA integration"/>
    <property type="evidence" value="ECO:0007669"/>
    <property type="project" value="UniProtKB-KW"/>
</dbReference>
<dbReference type="Gene3D" id="3.40.50.1390">
    <property type="entry name" value="Resolvase, N-terminal catalytic domain"/>
    <property type="match status" value="1"/>
</dbReference>
<dbReference type="PROSITE" id="PS51736">
    <property type="entry name" value="RECOMBINASES_3"/>
    <property type="match status" value="1"/>
</dbReference>
<dbReference type="AlphaFoldDB" id="A0A1I2IPE5"/>
<dbReference type="SMART" id="SM00857">
    <property type="entry name" value="Resolvase"/>
    <property type="match status" value="1"/>
</dbReference>
<dbReference type="Proteomes" id="UP000183129">
    <property type="component" value="Unassembled WGS sequence"/>
</dbReference>
<evidence type="ECO:0000313" key="7">
    <source>
        <dbReference type="Proteomes" id="UP000183129"/>
    </source>
</evidence>
<evidence type="ECO:0000256" key="2">
    <source>
        <dbReference type="ARBA" id="ARBA00023125"/>
    </source>
</evidence>
<reference evidence="6 7" key="1">
    <citation type="submission" date="2016-10" db="EMBL/GenBank/DDBJ databases">
        <authorList>
            <person name="de Groot N.N."/>
        </authorList>
    </citation>
    <scope>NUCLEOTIDE SEQUENCE [LARGE SCALE GENOMIC DNA]</scope>
    <source>
        <strain evidence="6 7">ATCC 51969</strain>
    </source>
</reference>
<accession>A0A1I2IPE5</accession>
<protein>
    <submittedName>
        <fullName evidence="6">Site-specific DNA recombinase</fullName>
    </submittedName>
</protein>
<dbReference type="RefSeq" id="WP_037443545.1">
    <property type="nucleotide sequence ID" value="NZ_FONS01000014.1"/>
</dbReference>
<evidence type="ECO:0000256" key="1">
    <source>
        <dbReference type="ARBA" id="ARBA00022908"/>
    </source>
</evidence>
<dbReference type="PANTHER" id="PTHR30461:SF2">
    <property type="entry name" value="SERINE RECOMBINASE PINE-RELATED"/>
    <property type="match status" value="1"/>
</dbReference>
<dbReference type="SUPFAM" id="SSF53041">
    <property type="entry name" value="Resolvase-like"/>
    <property type="match status" value="1"/>
</dbReference>
<gene>
    <name evidence="6" type="ORF">SAMN03003324_03856</name>
</gene>
<dbReference type="Pfam" id="PF00239">
    <property type="entry name" value="Resolvase"/>
    <property type="match status" value="1"/>
</dbReference>
<dbReference type="InterPro" id="IPR006118">
    <property type="entry name" value="Recombinase_CS"/>
</dbReference>
<evidence type="ECO:0000256" key="4">
    <source>
        <dbReference type="PIRSR" id="PIRSR606118-50"/>
    </source>
</evidence>
<dbReference type="PROSITE" id="PS00398">
    <property type="entry name" value="RECOMBINASES_2"/>
    <property type="match status" value="1"/>
</dbReference>
<keyword evidence="2" id="KW-0238">DNA-binding</keyword>
<dbReference type="PANTHER" id="PTHR30461">
    <property type="entry name" value="DNA-INVERTASE FROM LAMBDOID PROPHAGE"/>
    <property type="match status" value="1"/>
</dbReference>
<evidence type="ECO:0000256" key="3">
    <source>
        <dbReference type="ARBA" id="ARBA00023172"/>
    </source>
</evidence>
<keyword evidence="3" id="KW-0233">DNA recombination</keyword>
<organism evidence="6 7">
    <name type="scientific">Pedobacter antarcticus</name>
    <dbReference type="NCBI Taxonomy" id="34086"/>
    <lineage>
        <taxon>Bacteria</taxon>
        <taxon>Pseudomonadati</taxon>
        <taxon>Bacteroidota</taxon>
        <taxon>Sphingobacteriia</taxon>
        <taxon>Sphingobacteriales</taxon>
        <taxon>Sphingobacteriaceae</taxon>
        <taxon>Pedobacter</taxon>
    </lineage>
</organism>
<evidence type="ECO:0000259" key="5">
    <source>
        <dbReference type="PROSITE" id="PS51736"/>
    </source>
</evidence>
<sequence length="184" mass="21229">MIFGYKRVSKKDQNLDLQDDALHNYKCDKVFFEKESGVKVRKEWESLYSKLREGDTVVVWKIDRLGRNALQLIKLMTEFKVRNIRFVSISEDIDTDTPMGKIWFSLNAILAENERCVQIERTNAGLKAAKERGRVGGRPKGLTPDAMLKMKAVKNLYASKVSIAQIRKTLSIKSNSTVYKYLKY</sequence>
<keyword evidence="1" id="KW-0229">DNA integration</keyword>
<dbReference type="CDD" id="cd03768">
    <property type="entry name" value="SR_ResInv"/>
    <property type="match status" value="1"/>
</dbReference>
<dbReference type="InterPro" id="IPR036162">
    <property type="entry name" value="Resolvase-like_N_sf"/>
</dbReference>
<dbReference type="EMBL" id="FONS01000014">
    <property type="protein sequence ID" value="SFF43580.1"/>
    <property type="molecule type" value="Genomic_DNA"/>
</dbReference>
<evidence type="ECO:0000313" key="6">
    <source>
        <dbReference type="EMBL" id="SFF43580.1"/>
    </source>
</evidence>